<protein>
    <submittedName>
        <fullName evidence="3">WYL domain-containing protein</fullName>
    </submittedName>
</protein>
<dbReference type="RefSeq" id="WP_150095002.1">
    <property type="nucleotide sequence ID" value="NZ_VWXX01000071.1"/>
</dbReference>
<feature type="domain" description="SWIM-type" evidence="2">
    <location>
        <begin position="36"/>
        <end position="73"/>
    </location>
</feature>
<dbReference type="Pfam" id="PF13280">
    <property type="entry name" value="WYL"/>
    <property type="match status" value="1"/>
</dbReference>
<dbReference type="PROSITE" id="PS50966">
    <property type="entry name" value="ZF_SWIM"/>
    <property type="match status" value="1"/>
</dbReference>
<dbReference type="OrthoDB" id="9807255at2"/>
<keyword evidence="4" id="KW-1185">Reference proteome</keyword>
<reference evidence="3 4" key="1">
    <citation type="submission" date="2019-09" db="EMBL/GenBank/DDBJ databases">
        <title>Whole-genome sequence of the purple sulfur bacterium Thiohalocapsa marina DSM 19078.</title>
        <authorList>
            <person name="Kyndt J.A."/>
            <person name="Meyer T.E."/>
        </authorList>
    </citation>
    <scope>NUCLEOTIDE SEQUENCE [LARGE SCALE GENOMIC DNA]</scope>
    <source>
        <strain evidence="3 4">DSM 19078</strain>
    </source>
</reference>
<keyword evidence="1" id="KW-0862">Zinc</keyword>
<dbReference type="Proteomes" id="UP000322981">
    <property type="component" value="Unassembled WGS sequence"/>
</dbReference>
<name>A0A5M8F9L2_9GAMM</name>
<keyword evidence="1" id="KW-0479">Metal-binding</keyword>
<dbReference type="GO" id="GO:0008270">
    <property type="term" value="F:zinc ion binding"/>
    <property type="evidence" value="ECO:0007669"/>
    <property type="project" value="UniProtKB-KW"/>
</dbReference>
<accession>A0A5M8F9L2</accession>
<comment type="caution">
    <text evidence="3">The sequence shown here is derived from an EMBL/GenBank/DDBJ whole genome shotgun (WGS) entry which is preliminary data.</text>
</comment>
<dbReference type="InterPro" id="IPR007527">
    <property type="entry name" value="Znf_SWIM"/>
</dbReference>
<proteinExistence type="predicted"/>
<evidence type="ECO:0000313" key="4">
    <source>
        <dbReference type="Proteomes" id="UP000322981"/>
    </source>
</evidence>
<organism evidence="3 4">
    <name type="scientific">Thiohalocapsa marina</name>
    <dbReference type="NCBI Taxonomy" id="424902"/>
    <lineage>
        <taxon>Bacteria</taxon>
        <taxon>Pseudomonadati</taxon>
        <taxon>Pseudomonadota</taxon>
        <taxon>Gammaproteobacteria</taxon>
        <taxon>Chromatiales</taxon>
        <taxon>Chromatiaceae</taxon>
        <taxon>Thiohalocapsa</taxon>
    </lineage>
</organism>
<dbReference type="EMBL" id="VWXX01000071">
    <property type="protein sequence ID" value="KAA6181513.1"/>
    <property type="molecule type" value="Genomic_DNA"/>
</dbReference>
<dbReference type="InterPro" id="IPR026881">
    <property type="entry name" value="WYL_dom"/>
</dbReference>
<evidence type="ECO:0000259" key="2">
    <source>
        <dbReference type="PROSITE" id="PS50966"/>
    </source>
</evidence>
<evidence type="ECO:0000313" key="3">
    <source>
        <dbReference type="EMBL" id="KAA6181513.1"/>
    </source>
</evidence>
<keyword evidence="1" id="KW-0863">Zinc-finger</keyword>
<dbReference type="AlphaFoldDB" id="A0A5M8F9L2"/>
<evidence type="ECO:0000256" key="1">
    <source>
        <dbReference type="PROSITE-ProRule" id="PRU00325"/>
    </source>
</evidence>
<gene>
    <name evidence="3" type="ORF">F2Q65_19205</name>
</gene>
<sequence>MVERGLTRSLADARLLGAKHMETIIYYSRNAKKPPFKVTIEIDGQTAYINCDCPLGQEKKICRHKINAIRGEKSTRHQSTSDEAIRRLRYLFGPTSTLRQHLEEKWRALREYALENPDNEEEIGNKRKILGEAFANGFLNDNGSWYQDPFDFGEWEEAREPFIDGLNCPVTLRYISHEGIASTRDVIVHEVFVNNSRFYMMGYCKLREQKRIFCVDRIQGIHFGTECMAQEKSKLLDVVLQGKPK</sequence>